<comment type="caution">
    <text evidence="1">The sequence shown here is derived from an EMBL/GenBank/DDBJ whole genome shotgun (WGS) entry which is preliminary data.</text>
</comment>
<name>A0A2C5Y0G3_9HYPO</name>
<evidence type="ECO:0000313" key="1">
    <source>
        <dbReference type="EMBL" id="PHH60464.1"/>
    </source>
</evidence>
<dbReference type="AlphaFoldDB" id="A0A2C5Y0G3"/>
<evidence type="ECO:0000313" key="2">
    <source>
        <dbReference type="Proteomes" id="UP000226192"/>
    </source>
</evidence>
<reference evidence="1 2" key="1">
    <citation type="submission" date="2017-06" db="EMBL/GenBank/DDBJ databases">
        <title>Ant-infecting Ophiocordyceps genomes reveal a high diversity of potential behavioral manipulation genes and a possible major role for enterotoxins.</title>
        <authorList>
            <person name="De Bekker C."/>
            <person name="Evans H.C."/>
            <person name="Brachmann A."/>
            <person name="Hughes D.P."/>
        </authorList>
    </citation>
    <scope>NUCLEOTIDE SEQUENCE [LARGE SCALE GENOMIC DNA]</scope>
    <source>
        <strain evidence="1 2">Map64</strain>
    </source>
</reference>
<accession>A0A2C5Y0G3</accession>
<gene>
    <name evidence="1" type="ORF">CDD81_1639</name>
</gene>
<dbReference type="OrthoDB" id="3766406at2759"/>
<sequence length="189" mass="21695">MVVSFAGSRVPGLPLINCRFSCPIAPGNFLLKSEQFIWFPKDMLFRHPVAILRCVKMILRHEPWRLDCCSHNSWFHFFQNVFSEGATALWLPEQDSRVVRSAKEWRYLNQVFSCSSCFTDFAVLAFDCPGSRTVFALTTWKDMGGGGGIYDATWMSHVFELWRNSGIRQRSNSGLGSIHLAYERAQWLS</sequence>
<dbReference type="EMBL" id="NJET01000145">
    <property type="protein sequence ID" value="PHH60464.1"/>
    <property type="molecule type" value="Genomic_DNA"/>
</dbReference>
<keyword evidence="2" id="KW-1185">Reference proteome</keyword>
<dbReference type="Proteomes" id="UP000226192">
    <property type="component" value="Unassembled WGS sequence"/>
</dbReference>
<protein>
    <submittedName>
        <fullName evidence="1">Uncharacterized protein</fullName>
    </submittedName>
</protein>
<proteinExistence type="predicted"/>
<organism evidence="1 2">
    <name type="scientific">Ophiocordyceps australis</name>
    <dbReference type="NCBI Taxonomy" id="1399860"/>
    <lineage>
        <taxon>Eukaryota</taxon>
        <taxon>Fungi</taxon>
        <taxon>Dikarya</taxon>
        <taxon>Ascomycota</taxon>
        <taxon>Pezizomycotina</taxon>
        <taxon>Sordariomycetes</taxon>
        <taxon>Hypocreomycetidae</taxon>
        <taxon>Hypocreales</taxon>
        <taxon>Ophiocordycipitaceae</taxon>
        <taxon>Ophiocordyceps</taxon>
    </lineage>
</organism>